<proteinExistence type="predicted"/>
<evidence type="ECO:0000313" key="3">
    <source>
        <dbReference type="Proteomes" id="UP001500751"/>
    </source>
</evidence>
<reference evidence="2 3" key="1">
    <citation type="journal article" date="2019" name="Int. J. Syst. Evol. Microbiol.">
        <title>The Global Catalogue of Microorganisms (GCM) 10K type strain sequencing project: providing services to taxonomists for standard genome sequencing and annotation.</title>
        <authorList>
            <consortium name="The Broad Institute Genomics Platform"/>
            <consortium name="The Broad Institute Genome Sequencing Center for Infectious Disease"/>
            <person name="Wu L."/>
            <person name="Ma J."/>
        </authorList>
    </citation>
    <scope>NUCLEOTIDE SEQUENCE [LARGE SCALE GENOMIC DNA]</scope>
    <source>
        <strain evidence="2 3">JCM 16014</strain>
    </source>
</reference>
<name>A0ABN2VJG8_9ACTN</name>
<dbReference type="Proteomes" id="UP001500751">
    <property type="component" value="Unassembled WGS sequence"/>
</dbReference>
<feature type="region of interest" description="Disordered" evidence="1">
    <location>
        <begin position="1"/>
        <end position="23"/>
    </location>
</feature>
<dbReference type="RefSeq" id="WP_344671831.1">
    <property type="nucleotide sequence ID" value="NZ_BAAAQN010000094.1"/>
</dbReference>
<keyword evidence="3" id="KW-1185">Reference proteome</keyword>
<accession>A0ABN2VJG8</accession>
<evidence type="ECO:0000256" key="1">
    <source>
        <dbReference type="SAM" id="MobiDB-lite"/>
    </source>
</evidence>
<dbReference type="EMBL" id="BAAAQN010000094">
    <property type="protein sequence ID" value="GAA2063942.1"/>
    <property type="molecule type" value="Genomic_DNA"/>
</dbReference>
<comment type="caution">
    <text evidence="2">The sequence shown here is derived from an EMBL/GenBank/DDBJ whole genome shotgun (WGS) entry which is preliminary data.</text>
</comment>
<gene>
    <name evidence="2" type="ORF">GCM10009839_89190</name>
</gene>
<evidence type="ECO:0000313" key="2">
    <source>
        <dbReference type="EMBL" id="GAA2063942.1"/>
    </source>
</evidence>
<protein>
    <submittedName>
        <fullName evidence="2">Uncharacterized protein</fullName>
    </submittedName>
</protein>
<organism evidence="2 3">
    <name type="scientific">Catenulispora yoronensis</name>
    <dbReference type="NCBI Taxonomy" id="450799"/>
    <lineage>
        <taxon>Bacteria</taxon>
        <taxon>Bacillati</taxon>
        <taxon>Actinomycetota</taxon>
        <taxon>Actinomycetes</taxon>
        <taxon>Catenulisporales</taxon>
        <taxon>Catenulisporaceae</taxon>
        <taxon>Catenulispora</taxon>
    </lineage>
</organism>
<sequence length="129" mass="14403">MATGDAERHLSMEEAARRSAVREAEQTVADAWIGRLLTAESTAEAALGACERVRARVAAQLRAAQREGDLLLLGRTHQDLEGADRAWAQALEEYEHVRTVLDRELAAWADATAERVRQAWTDRPATRRR</sequence>